<dbReference type="EMBL" id="CM042882">
    <property type="protein sequence ID" value="KAI4380730.1"/>
    <property type="molecule type" value="Genomic_DNA"/>
</dbReference>
<dbReference type="Proteomes" id="UP001057402">
    <property type="component" value="Chromosome 3"/>
</dbReference>
<organism evidence="1 2">
    <name type="scientific">Melastoma candidum</name>
    <dbReference type="NCBI Taxonomy" id="119954"/>
    <lineage>
        <taxon>Eukaryota</taxon>
        <taxon>Viridiplantae</taxon>
        <taxon>Streptophyta</taxon>
        <taxon>Embryophyta</taxon>
        <taxon>Tracheophyta</taxon>
        <taxon>Spermatophyta</taxon>
        <taxon>Magnoliopsida</taxon>
        <taxon>eudicotyledons</taxon>
        <taxon>Gunneridae</taxon>
        <taxon>Pentapetalae</taxon>
        <taxon>rosids</taxon>
        <taxon>malvids</taxon>
        <taxon>Myrtales</taxon>
        <taxon>Melastomataceae</taxon>
        <taxon>Melastomatoideae</taxon>
        <taxon>Melastomateae</taxon>
        <taxon>Melastoma</taxon>
    </lineage>
</organism>
<proteinExistence type="predicted"/>
<keyword evidence="2" id="KW-1185">Reference proteome</keyword>
<sequence length="467" mass="52906">MPQKQGSDPAQEPKKRRRVGVSAVPDAGIDPNECISVYLVSKKEDVGTSGGFRLDPVDLGNFFEDDGKIYGYQGLKISAWISAVSFHAHAEVAFESSSDRGKGITDLKSALKNMFGETLLDDKDEFIQTFSTDSQYVRSSISSGDILHMEPCNRSAEDSNTILRVDHTKVEVVRMVMGNMAAGHLYSRLVPLVLLLVDGSNPIDVTDSSWELYVLIKKVPGLKNSLDSLLGFAALYRFYHHPDSTRLRLGQILVLPPYQHEGHGRFLLEVLNYVAVRDDVYDLTIEEPLEYLQRLRTSMDILRLLISDKVQLAVESTVSQLKQEKLLKKLTIPKLLPPKNLVEDVRKAFKINKKQFLQCWEILIYIALAGDKKHIQEYNFVVSNRVRTEILGKDSVTPRKRVIDVPSKYHGEMSFVMYKAEEGEDSANGVTVLDRDKRKQEEQLQQLVDERLKEIESIAEKVSRHRS</sequence>
<gene>
    <name evidence="1" type="ORF">MLD38_006891</name>
</gene>
<accession>A0ACB9RNV3</accession>
<protein>
    <submittedName>
        <fullName evidence="1">Uncharacterized protein</fullName>
    </submittedName>
</protein>
<comment type="caution">
    <text evidence="1">The sequence shown here is derived from an EMBL/GenBank/DDBJ whole genome shotgun (WGS) entry which is preliminary data.</text>
</comment>
<evidence type="ECO:0000313" key="1">
    <source>
        <dbReference type="EMBL" id="KAI4380730.1"/>
    </source>
</evidence>
<name>A0ACB9RNV3_9MYRT</name>
<evidence type="ECO:0000313" key="2">
    <source>
        <dbReference type="Proteomes" id="UP001057402"/>
    </source>
</evidence>
<reference evidence="2" key="1">
    <citation type="journal article" date="2023" name="Front. Plant Sci.">
        <title>Chromosomal-level genome assembly of Melastoma candidum provides insights into trichome evolution.</title>
        <authorList>
            <person name="Zhong Y."/>
            <person name="Wu W."/>
            <person name="Sun C."/>
            <person name="Zou P."/>
            <person name="Liu Y."/>
            <person name="Dai S."/>
            <person name="Zhou R."/>
        </authorList>
    </citation>
    <scope>NUCLEOTIDE SEQUENCE [LARGE SCALE GENOMIC DNA]</scope>
</reference>